<feature type="compositionally biased region" description="Basic and acidic residues" evidence="3">
    <location>
        <begin position="112"/>
        <end position="123"/>
    </location>
</feature>
<dbReference type="GO" id="GO:0005826">
    <property type="term" value="C:actomyosin contractile ring"/>
    <property type="evidence" value="ECO:0007669"/>
    <property type="project" value="TreeGrafter"/>
</dbReference>
<dbReference type="PANTHER" id="PTHR21538">
    <property type="entry name" value="ANILLIN/RHOTEKIN RTKN"/>
    <property type="match status" value="1"/>
</dbReference>
<feature type="compositionally biased region" description="Basic and acidic residues" evidence="3">
    <location>
        <begin position="31"/>
        <end position="42"/>
    </location>
</feature>
<sequence length="1327" mass="147668">MDVQEVQRIVAQAQANREKLRQRLQPAADDVSPRRSPLKERNTSTPTTPRLSVKARVPEAGPDGTGSATGRSRSPLGRDVQPERRTTTTTTTTTVTEKEEKIHRTQYVKFTESSHEAAKERFKSLGVRFSEENEEIDHSMRGFDDDSELDQSHGSAATHTPTPSAPSTPSESIRVTSVSSPFKSTTPNRTTPVHATPIVTSALRTVPDYDEEVFGASGRKKRLAALAQKFQHYRQDEDETLPSTPVVSTPKYSPPSDQDLNVTKEIDVDEELASIHATPTVPRLTGRLMPSGHSPTKNLAQDPDFVNSLKAQGFEETTSKSKLVYDFNKTDENRSRPTSPYKQRAPTFLSSPTRNATEPRPSSPHKPHPLQFVSPQVNRASLAKSPGPSARPPSPTKTPNPRPTSPYKPHPLQFVSPQHQAPPVPTPTSKADSVARPAKPTRTWAFSQFENMKEEEEKKTWKTETTVHVTPLRPVTKGPTENSDTASRRSISEKMNLFEHEAKPDPVSPAIDPAMMSMSDRRALFEKNRTAPKPIARFGDAVTPSMLSRGQDRHEARTEAKQLFTPRARSPIQMGVSPKRVASPVKAPSPKRIKDFVASSWDHAHRQQPPPLPATGPPVERSPSPPPKSPPPPPPKPPQMSPARSPIRLKSQYPGVDSLKKVKVSPPKPGQLYPQVGVESSSEDERPGTSMSEASSMAPSEAPSLGAAIRRAANVHRQLEEKRNPMPAISETPSPPKFRSPRAPDPSNFEHRHPQQHHDEDDEMSERSESVISGDIDDMLDEAMDDSYTTHGSRSPSPKRLQSRGSCSPSASAGSWEFATPQSQVKRGGQRDYRTPLVGQSLKSPEKLPEVEGADGSTLIHTVSFYRKQKPATPYQKIIRSSITIFEEGETESNPQENIQSEIRKLHEEAEEQRQRMEQASKALNYCVIQNEFEGSSERVEGERLLLEATHKYSAASSEIKRLSTLASIGQSSSPSKAGRTSSSSKGQISISGLALPLKPEFVKMLREVGDDTVHYFIVLVKHKSRVIPTQMLCTGEGISKGKLIFPNLINLRDLDFDFQIHIEVYGLQTRREHVPHDVKYHIRKDKSMFNLTPLKKMKKQESKAFPRNQNPVNSKTIRRPAFGMVGFSVINIQTLKNRAFHLEKVPAVSPLAGGLEMTLTIHSENRVEQRGFLTMFTDVHGYGDWCRRWVRLSGNGLHFWKYPEDESKGLEPTDQISLSLCTTDEVALAPKEVCSRLNTLMLETRRPWRQGDEDSLVMRVNRQSGVTSIRHLLSADTRDDRIGWCKILNRALENIRAWDPTAMRPRSESAASRGSSDSASTSTDIW</sequence>
<dbReference type="OrthoDB" id="5915976at2759"/>
<protein>
    <recommendedName>
        <fullName evidence="4">PH domain-containing protein</fullName>
    </recommendedName>
</protein>
<feature type="compositionally biased region" description="Acidic residues" evidence="3">
    <location>
        <begin position="775"/>
        <end position="785"/>
    </location>
</feature>
<name>A0A553PDJ0_TIGCA</name>
<feature type="compositionally biased region" description="Pro residues" evidence="3">
    <location>
        <begin position="389"/>
        <end position="409"/>
    </location>
</feature>
<dbReference type="PROSITE" id="PS50003">
    <property type="entry name" value="PH_DOMAIN"/>
    <property type="match status" value="1"/>
</dbReference>
<dbReference type="InterPro" id="IPR051364">
    <property type="entry name" value="Cytokinesis/Rho-signaling"/>
</dbReference>
<dbReference type="CDD" id="cd01263">
    <property type="entry name" value="PH_anillin"/>
    <property type="match status" value="1"/>
</dbReference>
<dbReference type="GO" id="GO:0031106">
    <property type="term" value="P:septin ring organization"/>
    <property type="evidence" value="ECO:0007669"/>
    <property type="project" value="TreeGrafter"/>
</dbReference>
<dbReference type="Proteomes" id="UP000318571">
    <property type="component" value="Chromosome 2"/>
</dbReference>
<dbReference type="SUPFAM" id="SSF50729">
    <property type="entry name" value="PH domain-like"/>
    <property type="match status" value="1"/>
</dbReference>
<evidence type="ECO:0000256" key="3">
    <source>
        <dbReference type="SAM" id="MobiDB-lite"/>
    </source>
</evidence>
<feature type="compositionally biased region" description="Basic and acidic residues" evidence="3">
    <location>
        <begin position="748"/>
        <end position="769"/>
    </location>
</feature>
<dbReference type="STRING" id="6832.A0A553PDJ0"/>
<feature type="region of interest" description="Disordered" evidence="3">
    <location>
        <begin position="528"/>
        <end position="837"/>
    </location>
</feature>
<feature type="region of interest" description="Disordered" evidence="3">
    <location>
        <begin position="1303"/>
        <end position="1327"/>
    </location>
</feature>
<dbReference type="OMA" id="TMSIPPK"/>
<dbReference type="PANTHER" id="PTHR21538:SF23">
    <property type="entry name" value="ANILLIN"/>
    <property type="match status" value="1"/>
</dbReference>
<dbReference type="InterPro" id="IPR012966">
    <property type="entry name" value="AHD"/>
</dbReference>
<evidence type="ECO:0000256" key="2">
    <source>
        <dbReference type="SAM" id="Coils"/>
    </source>
</evidence>
<reference evidence="5 6" key="1">
    <citation type="journal article" date="2018" name="Nat. Ecol. Evol.">
        <title>Genomic signatures of mitonuclear coevolution across populations of Tigriopus californicus.</title>
        <authorList>
            <person name="Barreto F.S."/>
            <person name="Watson E.T."/>
            <person name="Lima T.G."/>
            <person name="Willett C.S."/>
            <person name="Edmands S."/>
            <person name="Li W."/>
            <person name="Burton R.S."/>
        </authorList>
    </citation>
    <scope>NUCLEOTIDE SEQUENCE [LARGE SCALE GENOMIC DNA]</scope>
    <source>
        <strain evidence="5 6">San Diego</strain>
    </source>
</reference>
<dbReference type="InterPro" id="IPR037840">
    <property type="entry name" value="PH_Anillin"/>
</dbReference>
<feature type="compositionally biased region" description="Basic and acidic residues" evidence="3">
    <location>
        <begin position="451"/>
        <end position="462"/>
    </location>
</feature>
<gene>
    <name evidence="5" type="ORF">TCAL_09855</name>
</gene>
<dbReference type="FunFam" id="2.30.29.30:FF:000111">
    <property type="entry name" value="anillin isoform X1"/>
    <property type="match status" value="1"/>
</dbReference>
<dbReference type="Pfam" id="PF08174">
    <property type="entry name" value="Anillin"/>
    <property type="match status" value="1"/>
</dbReference>
<organism evidence="5 6">
    <name type="scientific">Tigriopus californicus</name>
    <name type="common">Marine copepod</name>
    <dbReference type="NCBI Taxonomy" id="6832"/>
    <lineage>
        <taxon>Eukaryota</taxon>
        <taxon>Metazoa</taxon>
        <taxon>Ecdysozoa</taxon>
        <taxon>Arthropoda</taxon>
        <taxon>Crustacea</taxon>
        <taxon>Multicrustacea</taxon>
        <taxon>Hexanauplia</taxon>
        <taxon>Copepoda</taxon>
        <taxon>Harpacticoida</taxon>
        <taxon>Harpacticidae</taxon>
        <taxon>Tigriopus</taxon>
    </lineage>
</organism>
<dbReference type="Gene3D" id="2.30.29.30">
    <property type="entry name" value="Pleckstrin-homology domain (PH domain)/Phosphotyrosine-binding domain (PTB)"/>
    <property type="match status" value="1"/>
</dbReference>
<feature type="compositionally biased region" description="Polar residues" evidence="3">
    <location>
        <begin position="787"/>
        <end position="796"/>
    </location>
</feature>
<feature type="compositionally biased region" description="Polar residues" evidence="3">
    <location>
        <begin position="171"/>
        <end position="196"/>
    </location>
</feature>
<feature type="region of interest" description="Disordered" evidence="3">
    <location>
        <begin position="15"/>
        <end position="196"/>
    </location>
</feature>
<dbReference type="InterPro" id="IPR011993">
    <property type="entry name" value="PH-like_dom_sf"/>
</dbReference>
<feature type="compositionally biased region" description="Polar residues" evidence="3">
    <location>
        <begin position="803"/>
        <end position="813"/>
    </location>
</feature>
<feature type="coiled-coil region" evidence="2">
    <location>
        <begin position="896"/>
        <end position="923"/>
    </location>
</feature>
<evidence type="ECO:0000313" key="6">
    <source>
        <dbReference type="Proteomes" id="UP000318571"/>
    </source>
</evidence>
<feature type="region of interest" description="Disordered" evidence="3">
    <location>
        <begin position="277"/>
        <end position="488"/>
    </location>
</feature>
<dbReference type="InterPro" id="IPR001849">
    <property type="entry name" value="PH_domain"/>
</dbReference>
<evidence type="ECO:0000313" key="5">
    <source>
        <dbReference type="EMBL" id="TRY75735.1"/>
    </source>
</evidence>
<feature type="compositionally biased region" description="Low complexity" evidence="3">
    <location>
        <begin position="1309"/>
        <end position="1327"/>
    </location>
</feature>
<dbReference type="SMART" id="SM00233">
    <property type="entry name" value="PH"/>
    <property type="match status" value="1"/>
</dbReference>
<feature type="compositionally biased region" description="Low complexity" evidence="3">
    <location>
        <begin position="155"/>
        <end position="170"/>
    </location>
</feature>
<comment type="caution">
    <text evidence="5">The sequence shown here is derived from an EMBL/GenBank/DDBJ whole genome shotgun (WGS) entry which is preliminary data.</text>
</comment>
<dbReference type="GO" id="GO:0000915">
    <property type="term" value="P:actomyosin contractile ring assembly"/>
    <property type="evidence" value="ECO:0007669"/>
    <property type="project" value="TreeGrafter"/>
</dbReference>
<proteinExistence type="predicted"/>
<keyword evidence="1 2" id="KW-0175">Coiled coil</keyword>
<dbReference type="GO" id="GO:0000281">
    <property type="term" value="P:mitotic cytokinesis"/>
    <property type="evidence" value="ECO:0007669"/>
    <property type="project" value="TreeGrafter"/>
</dbReference>
<feature type="compositionally biased region" description="Basic and acidic residues" evidence="3">
    <location>
        <begin position="550"/>
        <end position="560"/>
    </location>
</feature>
<feature type="compositionally biased region" description="Polar residues" evidence="3">
    <location>
        <begin position="241"/>
        <end position="260"/>
    </location>
</feature>
<accession>A0A553PDJ0</accession>
<keyword evidence="6" id="KW-1185">Reference proteome</keyword>
<feature type="compositionally biased region" description="Pro residues" evidence="3">
    <location>
        <begin position="623"/>
        <end position="640"/>
    </location>
</feature>
<feature type="compositionally biased region" description="Low complexity" evidence="3">
    <location>
        <begin position="690"/>
        <end position="704"/>
    </location>
</feature>
<evidence type="ECO:0000259" key="4">
    <source>
        <dbReference type="PROSITE" id="PS50003"/>
    </source>
</evidence>
<feature type="domain" description="PH" evidence="4">
    <location>
        <begin position="1167"/>
        <end position="1294"/>
    </location>
</feature>
<evidence type="ECO:0000256" key="1">
    <source>
        <dbReference type="ARBA" id="ARBA00023054"/>
    </source>
</evidence>
<dbReference type="EMBL" id="VCGU01000005">
    <property type="protein sequence ID" value="TRY75735.1"/>
    <property type="molecule type" value="Genomic_DNA"/>
</dbReference>
<dbReference type="Pfam" id="PF00169">
    <property type="entry name" value="PH"/>
    <property type="match status" value="1"/>
</dbReference>
<feature type="region of interest" description="Disordered" evidence="3">
    <location>
        <begin position="234"/>
        <end position="260"/>
    </location>
</feature>